<feature type="region of interest" description="Disordered" evidence="2">
    <location>
        <begin position="422"/>
        <end position="456"/>
    </location>
</feature>
<name>A0ABR3IQF0_9AGAR</name>
<feature type="domain" description="BRCT" evidence="3">
    <location>
        <begin position="475"/>
        <end position="564"/>
    </location>
</feature>
<feature type="compositionally biased region" description="Basic and acidic residues" evidence="2">
    <location>
        <begin position="982"/>
        <end position="999"/>
    </location>
</feature>
<feature type="compositionally biased region" description="Low complexity" evidence="2">
    <location>
        <begin position="761"/>
        <end position="777"/>
    </location>
</feature>
<dbReference type="SMART" id="SM00292">
    <property type="entry name" value="BRCT"/>
    <property type="match status" value="4"/>
</dbReference>
<feature type="compositionally biased region" description="Basic and acidic residues" evidence="2">
    <location>
        <begin position="674"/>
        <end position="700"/>
    </location>
</feature>
<proteinExistence type="predicted"/>
<dbReference type="SUPFAM" id="SSF52113">
    <property type="entry name" value="BRCT domain"/>
    <property type="match status" value="3"/>
</dbReference>
<keyword evidence="5" id="KW-1185">Reference proteome</keyword>
<gene>
    <name evidence="4" type="ORF">HGRIS_001005</name>
</gene>
<dbReference type="InterPro" id="IPR059215">
    <property type="entry name" value="BRCT2_TopBP1-like"/>
</dbReference>
<feature type="region of interest" description="Disordered" evidence="2">
    <location>
        <begin position="965"/>
        <end position="1041"/>
    </location>
</feature>
<dbReference type="InterPro" id="IPR036420">
    <property type="entry name" value="BRCT_dom_sf"/>
</dbReference>
<dbReference type="PANTHER" id="PTHR13561">
    <property type="entry name" value="DNA REPLICATION REGULATOR DPB11-RELATED"/>
    <property type="match status" value="1"/>
</dbReference>
<feature type="region of interest" description="Disordered" evidence="2">
    <location>
        <begin position="671"/>
        <end position="949"/>
    </location>
</feature>
<keyword evidence="1" id="KW-0677">Repeat</keyword>
<dbReference type="Gene3D" id="3.40.50.10190">
    <property type="entry name" value="BRCT domain"/>
    <property type="match status" value="4"/>
</dbReference>
<dbReference type="Pfam" id="PF12738">
    <property type="entry name" value="PTCB-BRCT"/>
    <property type="match status" value="2"/>
</dbReference>
<feature type="region of interest" description="Disordered" evidence="2">
    <location>
        <begin position="241"/>
        <end position="282"/>
    </location>
</feature>
<feature type="domain" description="BRCT" evidence="3">
    <location>
        <begin position="570"/>
        <end position="662"/>
    </location>
</feature>
<feature type="domain" description="BRCT" evidence="3">
    <location>
        <begin position="142"/>
        <end position="242"/>
    </location>
</feature>
<dbReference type="Proteomes" id="UP001556367">
    <property type="component" value="Unassembled WGS sequence"/>
</dbReference>
<feature type="domain" description="BRCT" evidence="3">
    <location>
        <begin position="51"/>
        <end position="125"/>
    </location>
</feature>
<dbReference type="CDD" id="cd17731">
    <property type="entry name" value="BRCT_TopBP1_rpt2_like"/>
    <property type="match status" value="1"/>
</dbReference>
<organism evidence="4 5">
    <name type="scientific">Hohenbuehelia grisea</name>
    <dbReference type="NCBI Taxonomy" id="104357"/>
    <lineage>
        <taxon>Eukaryota</taxon>
        <taxon>Fungi</taxon>
        <taxon>Dikarya</taxon>
        <taxon>Basidiomycota</taxon>
        <taxon>Agaricomycotina</taxon>
        <taxon>Agaricomycetes</taxon>
        <taxon>Agaricomycetidae</taxon>
        <taxon>Agaricales</taxon>
        <taxon>Pleurotineae</taxon>
        <taxon>Pleurotaceae</taxon>
        <taxon>Hohenbuehelia</taxon>
    </lineage>
</organism>
<sequence length="1041" mass="111542">MAMRRRTNKSAKVPNVKLRPAQAKPPVRTDSGICWAEDSQLGSDDTAVVDFCPRPFKGVVICATGVQDKPTLFKQALELGATSVQAFTDRVTHLVAVDHGGAKYTCAVERKIPILKPSWITECYQVWLRGDDVDVDAVLERHRLPVFSGVVLCPSGITSITQRTQINKRLTAQGGTYVKNLERPVKVTHLLCSGDEETDKMHYAEKFNRTGEAVPEIKLVWEEWFWDSLEFGGRFDEEKYQVTRPRPERKTAPEPPFHEAAASSVFESEPSALSQAPTQAAGRKLLAGPDTNEEEEEETASIKIIPELTRQLWGSLVRSRGFEINARGCLLRSPTKDRTLSAAAFNNLAPISDVDGAERSIIDRFRRANSFAAISATNANPESGSGNETVKRVFGRSRTIGALGGVNSRAASIGLATETSALSPVPEAGSPPPPADSATANLIISSNNEPDRGGADVEMGDIARVEAQEPVASGSGSGLFAGLTFRALGEARAAPVGEAIRSCGGRLVGDDDINVDYVLVRLVSGGKFFNQEPSKTERLKYRTECWLERCIFEERIVLPHENITFVPLGPVDYPIPGADRVVLGYSGLDSPEVCCLKRLSRALGFSEITGTFSRRATHLLCPSGAGAKYNKAIEWNIPVVSMSWVEEIIRTSRIVPVNGWLVGPDGKLLPAQEPRAESNDFPGKVDKGKGKAKALSDIRMTDITNTDSQSEGQSESPVDIPAPPLVTGVSQFGAPNGLLGSAGPGPLGSSRPQPFPLQHTNSSGNETPSSSSSNNLPKLPPSRQPTLPNFNPTPNPAPDDIAKSQSIGLEYITRPSTPRLTHRQVELERTSARIPSSKSPSPLKVLDQAAEDSLDAGFANTAPSSPTKDRRAAASPPKISGDAARVLQESITSLLGKRRDSPTDDVSTGQIGGAPGPVPGRAKRARPQRKTSSTVLKGDPVVPPPAHEPAGVAAAPVMVADPDNPFALFEGGDGESSLGGEDSVRVMYEDPRQREEKRKLLSLLNVEQTPSGPSKNSSNSGTSSGPKPRPRPRPKARAGGF</sequence>
<feature type="compositionally biased region" description="Basic and acidic residues" evidence="2">
    <location>
        <begin position="241"/>
        <end position="252"/>
    </location>
</feature>
<evidence type="ECO:0000256" key="2">
    <source>
        <dbReference type="SAM" id="MobiDB-lite"/>
    </source>
</evidence>
<dbReference type="InterPro" id="IPR001357">
    <property type="entry name" value="BRCT_dom"/>
</dbReference>
<evidence type="ECO:0000313" key="5">
    <source>
        <dbReference type="Proteomes" id="UP001556367"/>
    </source>
</evidence>
<feature type="compositionally biased region" description="Basic residues" evidence="2">
    <location>
        <begin position="1028"/>
        <end position="1041"/>
    </location>
</feature>
<dbReference type="PROSITE" id="PS50172">
    <property type="entry name" value="BRCT"/>
    <property type="match status" value="4"/>
</dbReference>
<evidence type="ECO:0000259" key="3">
    <source>
        <dbReference type="PROSITE" id="PS50172"/>
    </source>
</evidence>
<feature type="compositionally biased region" description="Low complexity" evidence="2">
    <location>
        <begin position="1009"/>
        <end position="1026"/>
    </location>
</feature>
<reference evidence="5" key="1">
    <citation type="submission" date="2024-06" db="EMBL/GenBank/DDBJ databases">
        <title>Multi-omics analyses provide insights into the biosynthesis of the anticancer antibiotic pleurotin in Hohenbuehelia grisea.</title>
        <authorList>
            <person name="Weaver J.A."/>
            <person name="Alberti F."/>
        </authorList>
    </citation>
    <scope>NUCLEOTIDE SEQUENCE [LARGE SCALE GENOMIC DNA]</scope>
    <source>
        <strain evidence="5">T-177</strain>
    </source>
</reference>
<feature type="compositionally biased region" description="Polar residues" evidence="2">
    <location>
        <begin position="702"/>
        <end position="716"/>
    </location>
</feature>
<dbReference type="Pfam" id="PF00533">
    <property type="entry name" value="BRCT"/>
    <property type="match status" value="1"/>
</dbReference>
<dbReference type="EMBL" id="JASNQZ010000018">
    <property type="protein sequence ID" value="KAL0945523.1"/>
    <property type="molecule type" value="Genomic_DNA"/>
</dbReference>
<dbReference type="PANTHER" id="PTHR13561:SF20">
    <property type="entry name" value="DNA TOPOISOMERASE 2-BINDING PROTEIN 1"/>
    <property type="match status" value="1"/>
</dbReference>
<protein>
    <recommendedName>
        <fullName evidence="3">BRCT domain-containing protein</fullName>
    </recommendedName>
</protein>
<evidence type="ECO:0000256" key="1">
    <source>
        <dbReference type="ARBA" id="ARBA00022737"/>
    </source>
</evidence>
<accession>A0ABR3IQF0</accession>
<evidence type="ECO:0000313" key="4">
    <source>
        <dbReference type="EMBL" id="KAL0945523.1"/>
    </source>
</evidence>
<comment type="caution">
    <text evidence="4">The sequence shown here is derived from an EMBL/GenBank/DDBJ whole genome shotgun (WGS) entry which is preliminary data.</text>
</comment>